<evidence type="ECO:0000256" key="1">
    <source>
        <dbReference type="SAM" id="Phobius"/>
    </source>
</evidence>
<gene>
    <name evidence="2" type="ordered locus">Runsl_5051</name>
</gene>
<dbReference type="KEGG" id="rsi:Runsl_5051"/>
<organism evidence="2 3">
    <name type="scientific">Runella slithyformis (strain ATCC 29530 / DSM 19594 / LMG 11500 / NCIMB 11436 / LSU 4)</name>
    <dbReference type="NCBI Taxonomy" id="761193"/>
    <lineage>
        <taxon>Bacteria</taxon>
        <taxon>Pseudomonadati</taxon>
        <taxon>Bacteroidota</taxon>
        <taxon>Cytophagia</taxon>
        <taxon>Cytophagales</taxon>
        <taxon>Spirosomataceae</taxon>
        <taxon>Runella</taxon>
    </lineage>
</organism>
<evidence type="ECO:0000313" key="2">
    <source>
        <dbReference type="EMBL" id="AEI51360.1"/>
    </source>
</evidence>
<dbReference type="EMBL" id="CP002859">
    <property type="protein sequence ID" value="AEI51360.1"/>
    <property type="molecule type" value="Genomic_DNA"/>
</dbReference>
<sequence length="166" mass="18882">MTTRKTIIATILGTIVLFLFDGAFQAIPNFGVRAVERLETNELTAPKFNELTDRMAYIATDQTVSFVATKQANFYNLSKFFVIEFLSAFVIALLFALLFAKIKFGSLKDRLMLTLGFALIASFAIHIPYFNWWGFSFAYTIGVVSKTVLGWTLITFIQNRFIFKIK</sequence>
<feature type="transmembrane region" description="Helical" evidence="1">
    <location>
        <begin position="111"/>
        <end position="130"/>
    </location>
</feature>
<dbReference type="RefSeq" id="WP_013930641.1">
    <property type="nucleotide sequence ID" value="NC_015703.1"/>
</dbReference>
<dbReference type="AlphaFoldDB" id="A0A7U3ZQ84"/>
<proteinExistence type="predicted"/>
<keyword evidence="1" id="KW-1133">Transmembrane helix</keyword>
<evidence type="ECO:0000313" key="3">
    <source>
        <dbReference type="Proteomes" id="UP000000493"/>
    </source>
</evidence>
<reference evidence="2 3" key="2">
    <citation type="journal article" date="2012" name="Stand. Genomic Sci.">
        <title>Complete genome sequence of the aquatic bacterium Runella slithyformis type strain (LSU 4(T)).</title>
        <authorList>
            <person name="Copeland A."/>
            <person name="Zhang X."/>
            <person name="Misra M."/>
            <person name="Lapidus A."/>
            <person name="Nolan M."/>
            <person name="Lucas S."/>
            <person name="Deshpande S."/>
            <person name="Cheng J.F."/>
            <person name="Tapia R."/>
            <person name="Goodwin L.A."/>
            <person name="Pitluck S."/>
            <person name="Liolios K."/>
            <person name="Pagani I."/>
            <person name="Ivanova N."/>
            <person name="Mikhailova N."/>
            <person name="Pati A."/>
            <person name="Chen A."/>
            <person name="Palaniappan K."/>
            <person name="Land M."/>
            <person name="Hauser L."/>
            <person name="Pan C."/>
            <person name="Jeffries C.D."/>
            <person name="Detter J.C."/>
            <person name="Brambilla E.M."/>
            <person name="Rohde M."/>
            <person name="Djao O.D."/>
            <person name="Goker M."/>
            <person name="Sikorski J."/>
            <person name="Tindall B.J."/>
            <person name="Woyke T."/>
            <person name="Bristow J."/>
            <person name="Eisen J.A."/>
            <person name="Markowitz V."/>
            <person name="Hugenholtz P."/>
            <person name="Kyrpides N.C."/>
            <person name="Klenk H.P."/>
            <person name="Mavromatis K."/>
        </authorList>
    </citation>
    <scope>NUCLEOTIDE SEQUENCE [LARGE SCALE GENOMIC DNA]</scope>
    <source>
        <strain evidence="3">ATCC 29530 / DSM 19594 / LMG 11500 / NCIMB 11436 / LSU 4</strain>
    </source>
</reference>
<protein>
    <submittedName>
        <fullName evidence="2">Uncharacterized protein</fullName>
    </submittedName>
</protein>
<dbReference type="Proteomes" id="UP000000493">
    <property type="component" value="Chromosome"/>
</dbReference>
<name>A0A7U3ZQ84_RUNSL</name>
<reference evidence="3" key="1">
    <citation type="submission" date="2011-06" db="EMBL/GenBank/DDBJ databases">
        <title>The complete genome of chromosome of Runella slithyformis DSM 19594.</title>
        <authorList>
            <consortium name="US DOE Joint Genome Institute (JGI-PGF)"/>
            <person name="Lucas S."/>
            <person name="Han J."/>
            <person name="Lapidus A."/>
            <person name="Bruce D."/>
            <person name="Goodwin L."/>
            <person name="Pitluck S."/>
            <person name="Peters L."/>
            <person name="Kyrpides N."/>
            <person name="Mavromatis K."/>
            <person name="Ivanova N."/>
            <person name="Ovchinnikova G."/>
            <person name="Zhang X."/>
            <person name="Misra M."/>
            <person name="Detter J.C."/>
            <person name="Tapia R."/>
            <person name="Han C."/>
            <person name="Land M."/>
            <person name="Hauser L."/>
            <person name="Markowitz V."/>
            <person name="Cheng J.-F."/>
            <person name="Hugenholtz P."/>
            <person name="Woyke T."/>
            <person name="Wu D."/>
            <person name="Tindall B."/>
            <person name="Faehrich R."/>
            <person name="Brambilla E."/>
            <person name="Klenk H.-P."/>
            <person name="Eisen J.A."/>
        </authorList>
    </citation>
    <scope>NUCLEOTIDE SEQUENCE [LARGE SCALE GENOMIC DNA]</scope>
    <source>
        <strain evidence="3">ATCC 29530 / DSM 19594 / LMG 11500 / NCIMB 11436 / LSU 4</strain>
    </source>
</reference>
<keyword evidence="3" id="KW-1185">Reference proteome</keyword>
<feature type="transmembrane region" description="Helical" evidence="1">
    <location>
        <begin position="80"/>
        <end position="99"/>
    </location>
</feature>
<keyword evidence="1" id="KW-0812">Transmembrane</keyword>
<feature type="transmembrane region" description="Helical" evidence="1">
    <location>
        <begin position="136"/>
        <end position="157"/>
    </location>
</feature>
<keyword evidence="1" id="KW-0472">Membrane</keyword>
<accession>A0A7U3ZQ84</accession>